<proteinExistence type="predicted"/>
<dbReference type="OrthoDB" id="3474033at2"/>
<evidence type="ECO:0000259" key="1">
    <source>
        <dbReference type="Pfam" id="PF13472"/>
    </source>
</evidence>
<comment type="caution">
    <text evidence="2">The sequence shown here is derived from an EMBL/GenBank/DDBJ whole genome shotgun (WGS) entry which is preliminary data.</text>
</comment>
<feature type="domain" description="SGNH hydrolase-type esterase" evidence="1">
    <location>
        <begin position="38"/>
        <end position="214"/>
    </location>
</feature>
<evidence type="ECO:0000313" key="2">
    <source>
        <dbReference type="EMBL" id="PKT70409.1"/>
    </source>
</evidence>
<accession>A0A2I0SKG1</accession>
<dbReference type="Pfam" id="PF13472">
    <property type="entry name" value="Lipase_GDSL_2"/>
    <property type="match status" value="1"/>
</dbReference>
<dbReference type="AlphaFoldDB" id="A0A2I0SKG1"/>
<dbReference type="EMBL" id="PJOS01000051">
    <property type="protein sequence ID" value="PKT70409.1"/>
    <property type="molecule type" value="Genomic_DNA"/>
</dbReference>
<organism evidence="2 3">
    <name type="scientific">Streptomyces populi</name>
    <dbReference type="NCBI Taxonomy" id="2058924"/>
    <lineage>
        <taxon>Bacteria</taxon>
        <taxon>Bacillati</taxon>
        <taxon>Actinomycetota</taxon>
        <taxon>Actinomycetes</taxon>
        <taxon>Kitasatosporales</taxon>
        <taxon>Streptomycetaceae</taxon>
        <taxon>Streptomyces</taxon>
    </lineage>
</organism>
<dbReference type="Proteomes" id="UP000236178">
    <property type="component" value="Unassembled WGS sequence"/>
</dbReference>
<evidence type="ECO:0000313" key="3">
    <source>
        <dbReference type="Proteomes" id="UP000236178"/>
    </source>
</evidence>
<dbReference type="CDD" id="cd01832">
    <property type="entry name" value="SGNH_hydrolase_like_1"/>
    <property type="match status" value="1"/>
</dbReference>
<name>A0A2I0SKG1_9ACTN</name>
<gene>
    <name evidence="2" type="ORF">CW362_24510</name>
</gene>
<protein>
    <submittedName>
        <fullName evidence="2">GDSL family lipase</fullName>
    </submittedName>
</protein>
<keyword evidence="3" id="KW-1185">Reference proteome</keyword>
<reference evidence="2 3" key="1">
    <citation type="submission" date="2017-12" db="EMBL/GenBank/DDBJ databases">
        <title>Streptomyces populusis sp. nov., a novel endophytic actinobacterium isolated from stems of Populus adenopoda Maxim.</title>
        <authorList>
            <person name="Wang Z."/>
        </authorList>
    </citation>
    <scope>NUCLEOTIDE SEQUENCE [LARGE SCALE GENOMIC DNA]</scope>
    <source>
        <strain evidence="2 3">A249</strain>
    </source>
</reference>
<dbReference type="SUPFAM" id="SSF52266">
    <property type="entry name" value="SGNH hydrolase"/>
    <property type="match status" value="1"/>
</dbReference>
<dbReference type="InterPro" id="IPR036514">
    <property type="entry name" value="SGNH_hydro_sf"/>
</dbReference>
<sequence>MRGSGPTAVTGEENDPSCLTEAEARELVAGSPWRRLVVIGDGAANGVGEPVEGFGRKPWADRVATVLRTVCPGLAYINLGRRDVLAADVRARQLAKALALRPTLAVIACGGTDVLGEPFDAYAVEIELSRMIGPLRDTGCTVLTMGVPDISCSEPAVAQRKAEVRYRVRLLAERTEAISLRHGALYVDLARRPVSPGPSPWSSNAPYLNGRGHAIAAAAVIRVLGLLGKCS</sequence>
<dbReference type="Gene3D" id="3.40.50.1110">
    <property type="entry name" value="SGNH hydrolase"/>
    <property type="match status" value="1"/>
</dbReference>
<dbReference type="InterPro" id="IPR013830">
    <property type="entry name" value="SGNH_hydro"/>
</dbReference>